<proteinExistence type="predicted"/>
<dbReference type="AlphaFoldDB" id="A0A433ZY85"/>
<gene>
    <name evidence="1" type="ORF">CKG00_12470</name>
</gene>
<dbReference type="Proteomes" id="UP000286908">
    <property type="component" value="Unassembled WGS sequence"/>
</dbReference>
<reference evidence="1 2" key="1">
    <citation type="submission" date="2017-08" db="EMBL/GenBank/DDBJ databases">
        <title>Draft genome sequence of pheromone producing symbiont Morganella morganii, of the female New Zealand grass grub Costelytra giveni.</title>
        <authorList>
            <person name="Laugraud A."/>
            <person name="Young S.D."/>
            <person name="Hurst M.H."/>
        </authorList>
    </citation>
    <scope>NUCLEOTIDE SEQUENCE [LARGE SCALE GENOMIC DNA]</scope>
    <source>
        <strain evidence="1 2">MMsCG</strain>
    </source>
</reference>
<dbReference type="OrthoDB" id="9788479at2"/>
<dbReference type="EMBL" id="NRQY01000001">
    <property type="protein sequence ID" value="RUT67093.1"/>
    <property type="molecule type" value="Genomic_DNA"/>
</dbReference>
<accession>A0A433ZY85</accession>
<protein>
    <submittedName>
        <fullName evidence="1">Uncharacterized protein</fullName>
    </submittedName>
</protein>
<comment type="caution">
    <text evidence="1">The sequence shown here is derived from an EMBL/GenBank/DDBJ whole genome shotgun (WGS) entry which is preliminary data.</text>
</comment>
<name>A0A433ZY85_MORMO</name>
<sequence>MTTIFVAGSIKIKVLDPLVTERLQKIADRNLRIIVGDAAGADSAVQQFLKQTGYDHVTVFSSSPVPRHNTGNWPVQVTETTYAPGSRAFFTAKDLAMAAEADYGLMIWDSRSTGTLSNVLELLNQKKYSVVFIRDKKQFLVVKSPDHLSELVSHMPPDAFAAAEKKIQLSEKITQLKNRQITLFS</sequence>
<organism evidence="1 2">
    <name type="scientific">Morganella morganii</name>
    <name type="common">Proteus morganii</name>
    <dbReference type="NCBI Taxonomy" id="582"/>
    <lineage>
        <taxon>Bacteria</taxon>
        <taxon>Pseudomonadati</taxon>
        <taxon>Pseudomonadota</taxon>
        <taxon>Gammaproteobacteria</taxon>
        <taxon>Enterobacterales</taxon>
        <taxon>Morganellaceae</taxon>
        <taxon>Morganella</taxon>
    </lineage>
</organism>
<evidence type="ECO:0000313" key="2">
    <source>
        <dbReference type="Proteomes" id="UP000286908"/>
    </source>
</evidence>
<evidence type="ECO:0000313" key="1">
    <source>
        <dbReference type="EMBL" id="RUT67093.1"/>
    </source>
</evidence>